<sequence>MIAIILLVLTCDIGDGVDRRTTIGHCLAVALSHQTVTLALGLLAKSQHVGDVSTIISAAANIVSIGVAMLVLNVGGGVFRQIWP</sequence>
<dbReference type="OrthoDB" id="10332298at2759"/>
<name>A0A371CE59_YARLL</name>
<protein>
    <submittedName>
        <fullName evidence="1">Uncharacterized protein</fullName>
    </submittedName>
</protein>
<dbReference type="VEuPathDB" id="FungiDB:YALI0_F07194g"/>
<proteinExistence type="predicted"/>
<dbReference type="EMBL" id="KZ857325">
    <property type="protein sequence ID" value="RDW28572.1"/>
    <property type="molecule type" value="Genomic_DNA"/>
</dbReference>
<accession>A0A371CE59</accession>
<dbReference type="AlphaFoldDB" id="A0A371CE59"/>
<dbReference type="VEuPathDB" id="FungiDB:YALI1_F10552g"/>
<evidence type="ECO:0000313" key="1">
    <source>
        <dbReference type="EMBL" id="RDW28572.1"/>
    </source>
</evidence>
<evidence type="ECO:0000313" key="2">
    <source>
        <dbReference type="Proteomes" id="UP000256601"/>
    </source>
</evidence>
<dbReference type="Proteomes" id="UP000256601">
    <property type="component" value="Unassembled WGS sequence"/>
</dbReference>
<organism evidence="1 2">
    <name type="scientific">Yarrowia lipolytica</name>
    <name type="common">Candida lipolytica</name>
    <dbReference type="NCBI Taxonomy" id="4952"/>
    <lineage>
        <taxon>Eukaryota</taxon>
        <taxon>Fungi</taxon>
        <taxon>Dikarya</taxon>
        <taxon>Ascomycota</taxon>
        <taxon>Saccharomycotina</taxon>
        <taxon>Dipodascomycetes</taxon>
        <taxon>Dipodascales</taxon>
        <taxon>Dipodascales incertae sedis</taxon>
        <taxon>Yarrowia</taxon>
    </lineage>
</organism>
<reference evidence="1 2" key="1">
    <citation type="submission" date="2018-07" db="EMBL/GenBank/DDBJ databases">
        <title>Draft Genome Assemblies for Five Robust Yarrowia lipolytica Strains Exhibiting High Lipid Production and Pentose Sugar Utilization and Sugar Alcohol Secretion from Undetoxified Lignocellulosic Biomass Hydrolysates.</title>
        <authorList>
            <consortium name="DOE Joint Genome Institute"/>
            <person name="Walker C."/>
            <person name="Ryu S."/>
            <person name="Na H."/>
            <person name="Zane M."/>
            <person name="LaButti K."/>
            <person name="Lipzen A."/>
            <person name="Haridas S."/>
            <person name="Barry K."/>
            <person name="Grigoriev I.V."/>
            <person name="Quarterman J."/>
            <person name="Slininger P."/>
            <person name="Dien B."/>
            <person name="Trinh C.T."/>
        </authorList>
    </citation>
    <scope>NUCLEOTIDE SEQUENCE [LARGE SCALE GENOMIC DNA]</scope>
    <source>
        <strain evidence="1 2">YB392</strain>
    </source>
</reference>
<gene>
    <name evidence="1" type="ORF">B0I71DRAFT_127279</name>
</gene>